<sequence>LLQATHDELKKADHVLTICTTPKSADHGENLGGRNEVHKVMKSHTECLSLVKQKREALVAAQAPHKERLEELGKLISQRMDVLEGVQTSMSSIMLVIQNEKGELSMEELQSIIADVPKTTGVALIAWENLE</sequence>
<feature type="non-terminal residue" evidence="1">
    <location>
        <position position="131"/>
    </location>
</feature>
<feature type="non-terminal residue" evidence="1">
    <location>
        <position position="1"/>
    </location>
</feature>
<accession>A0AA38L9P3</accession>
<comment type="caution">
    <text evidence="1">The sequence shown here is derived from an EMBL/GenBank/DDBJ whole genome shotgun (WGS) entry which is preliminary data.</text>
</comment>
<reference evidence="1 2" key="1">
    <citation type="journal article" date="2021" name="Nat. Plants">
        <title>The Taxus genome provides insights into paclitaxel biosynthesis.</title>
        <authorList>
            <person name="Xiong X."/>
            <person name="Gou J."/>
            <person name="Liao Q."/>
            <person name="Li Y."/>
            <person name="Zhou Q."/>
            <person name="Bi G."/>
            <person name="Li C."/>
            <person name="Du R."/>
            <person name="Wang X."/>
            <person name="Sun T."/>
            <person name="Guo L."/>
            <person name="Liang H."/>
            <person name="Lu P."/>
            <person name="Wu Y."/>
            <person name="Zhang Z."/>
            <person name="Ro D.K."/>
            <person name="Shang Y."/>
            <person name="Huang S."/>
            <person name="Yan J."/>
        </authorList>
    </citation>
    <scope>NUCLEOTIDE SEQUENCE [LARGE SCALE GENOMIC DNA]</scope>
    <source>
        <strain evidence="1">Ta-2019</strain>
    </source>
</reference>
<dbReference type="AlphaFoldDB" id="A0AA38L9P3"/>
<dbReference type="Proteomes" id="UP000824469">
    <property type="component" value="Unassembled WGS sequence"/>
</dbReference>
<name>A0AA38L9P3_TAXCH</name>
<protein>
    <submittedName>
        <fullName evidence="1">Uncharacterized protein</fullName>
    </submittedName>
</protein>
<proteinExistence type="predicted"/>
<gene>
    <name evidence="1" type="ORF">KI387_018842</name>
</gene>
<evidence type="ECO:0000313" key="1">
    <source>
        <dbReference type="EMBL" id="KAH9317073.1"/>
    </source>
</evidence>
<evidence type="ECO:0000313" key="2">
    <source>
        <dbReference type="Proteomes" id="UP000824469"/>
    </source>
</evidence>
<organism evidence="1 2">
    <name type="scientific">Taxus chinensis</name>
    <name type="common">Chinese yew</name>
    <name type="synonym">Taxus wallichiana var. chinensis</name>
    <dbReference type="NCBI Taxonomy" id="29808"/>
    <lineage>
        <taxon>Eukaryota</taxon>
        <taxon>Viridiplantae</taxon>
        <taxon>Streptophyta</taxon>
        <taxon>Embryophyta</taxon>
        <taxon>Tracheophyta</taxon>
        <taxon>Spermatophyta</taxon>
        <taxon>Pinopsida</taxon>
        <taxon>Pinidae</taxon>
        <taxon>Conifers II</taxon>
        <taxon>Cupressales</taxon>
        <taxon>Taxaceae</taxon>
        <taxon>Taxus</taxon>
    </lineage>
</organism>
<keyword evidence="2" id="KW-1185">Reference proteome</keyword>
<dbReference type="EMBL" id="JAHRHJ020000004">
    <property type="protein sequence ID" value="KAH9317073.1"/>
    <property type="molecule type" value="Genomic_DNA"/>
</dbReference>